<keyword evidence="1" id="KW-0378">Hydrolase</keyword>
<reference evidence="1 2" key="1">
    <citation type="submission" date="2018-03" db="EMBL/GenBank/DDBJ databases">
        <title>The draft genome of Sphingosinicella sp. GL-C-18.</title>
        <authorList>
            <person name="Liu L."/>
            <person name="Li L."/>
            <person name="Liang L."/>
            <person name="Zhang X."/>
            <person name="Wang T."/>
        </authorList>
    </citation>
    <scope>NUCLEOTIDE SEQUENCE [LARGE SCALE GENOMIC DNA]</scope>
    <source>
        <strain evidence="1 2">GL-C-18</strain>
    </source>
</reference>
<protein>
    <submittedName>
        <fullName evidence="1">HNH endonuclease</fullName>
    </submittedName>
</protein>
<name>A0A2P7QRI7_9SPHN</name>
<organism evidence="1 2">
    <name type="scientific">Allosphingosinicella deserti</name>
    <dbReference type="NCBI Taxonomy" id="2116704"/>
    <lineage>
        <taxon>Bacteria</taxon>
        <taxon>Pseudomonadati</taxon>
        <taxon>Pseudomonadota</taxon>
        <taxon>Alphaproteobacteria</taxon>
        <taxon>Sphingomonadales</taxon>
        <taxon>Sphingomonadaceae</taxon>
        <taxon>Allosphingosinicella</taxon>
    </lineage>
</organism>
<evidence type="ECO:0000313" key="1">
    <source>
        <dbReference type="EMBL" id="PSJ40596.1"/>
    </source>
</evidence>
<sequence>MSKFQAELAAQLRRAAARGAGHVDVKSGQLHRTLGGYPATKHQMPSCCDAMYDAQRAGDEIVSAPAKGKGASLTIRYRLPR</sequence>
<keyword evidence="1" id="KW-0540">Nuclease</keyword>
<keyword evidence="1" id="KW-0255">Endonuclease</keyword>
<comment type="caution">
    <text evidence="1">The sequence shown here is derived from an EMBL/GenBank/DDBJ whole genome shotgun (WGS) entry which is preliminary data.</text>
</comment>
<dbReference type="AlphaFoldDB" id="A0A2P7QRI7"/>
<accession>A0A2P7QRI7</accession>
<dbReference type="GO" id="GO:0004519">
    <property type="term" value="F:endonuclease activity"/>
    <property type="evidence" value="ECO:0007669"/>
    <property type="project" value="UniProtKB-KW"/>
</dbReference>
<dbReference type="RefSeq" id="WP_106512748.1">
    <property type="nucleotide sequence ID" value="NZ_PXYI01000003.1"/>
</dbReference>
<dbReference type="OrthoDB" id="1550740at2"/>
<evidence type="ECO:0000313" key="2">
    <source>
        <dbReference type="Proteomes" id="UP000241167"/>
    </source>
</evidence>
<proteinExistence type="predicted"/>
<dbReference type="EMBL" id="PXYI01000003">
    <property type="protein sequence ID" value="PSJ40596.1"/>
    <property type="molecule type" value="Genomic_DNA"/>
</dbReference>
<keyword evidence="2" id="KW-1185">Reference proteome</keyword>
<dbReference type="Proteomes" id="UP000241167">
    <property type="component" value="Unassembled WGS sequence"/>
</dbReference>
<gene>
    <name evidence="1" type="ORF">C7I55_09730</name>
</gene>